<sequence>MFSKNQNRFRNSIKHEVRKPGLVLSTSPSSSSSSLSNSSSTVGESPLQSETVRRKLRQPNMSKSGTTELHHHTKSRKEDALPLAIISNRSCHSQGPAHALRYNQNDDTSSPWEREGHPVTGSKSPRRRSRSESPTSLSEIGSGRRRNPVPNFHWPSSRLPGCGHSRVDDGDYRLKNARDVMEGSISAVINYLKIAGVPKPSTDQLERNLEMGRWYATMVRSMDYIDCVDSHSEDDLLAKVHLVVNAWESLCRYKALEYKRAYKHSYRLRYESKDGSHNSINNNNNHRSRNAITIYNSNVNDSPCVSSVANPSKIKEAIEQQISVAEQCTSCQKKLYVVLKWQRRVLQRTKRAAAIEPQGYKPIRCL</sequence>
<reference evidence="2" key="1">
    <citation type="journal article" date="2021" name="Sci. Rep.">
        <title>Diploid genomic architecture of Nitzschia inconspicua, an elite biomass production diatom.</title>
        <authorList>
            <person name="Oliver A."/>
            <person name="Podell S."/>
            <person name="Pinowska A."/>
            <person name="Traller J.C."/>
            <person name="Smith S.R."/>
            <person name="McClure R."/>
            <person name="Beliaev A."/>
            <person name="Bohutskyi P."/>
            <person name="Hill E.A."/>
            <person name="Rabines A."/>
            <person name="Zheng H."/>
            <person name="Allen L.Z."/>
            <person name="Kuo A."/>
            <person name="Grigoriev I.V."/>
            <person name="Allen A.E."/>
            <person name="Hazlebeck D."/>
            <person name="Allen E.E."/>
        </authorList>
    </citation>
    <scope>NUCLEOTIDE SEQUENCE</scope>
    <source>
        <strain evidence="2">Hildebrandi</strain>
    </source>
</reference>
<feature type="compositionally biased region" description="Polar residues" evidence="1">
    <location>
        <begin position="1"/>
        <end position="10"/>
    </location>
</feature>
<feature type="region of interest" description="Disordered" evidence="1">
    <location>
        <begin position="94"/>
        <end position="157"/>
    </location>
</feature>
<gene>
    <name evidence="2" type="ORF">IV203_019677</name>
</gene>
<organism evidence="2 3">
    <name type="scientific">Nitzschia inconspicua</name>
    <dbReference type="NCBI Taxonomy" id="303405"/>
    <lineage>
        <taxon>Eukaryota</taxon>
        <taxon>Sar</taxon>
        <taxon>Stramenopiles</taxon>
        <taxon>Ochrophyta</taxon>
        <taxon>Bacillariophyta</taxon>
        <taxon>Bacillariophyceae</taxon>
        <taxon>Bacillariophycidae</taxon>
        <taxon>Bacillariales</taxon>
        <taxon>Bacillariaceae</taxon>
        <taxon>Nitzschia</taxon>
    </lineage>
</organism>
<dbReference type="AlphaFoldDB" id="A0A9K3LZM5"/>
<dbReference type="EMBL" id="JAGRRH010000004">
    <property type="protein sequence ID" value="KAG7371107.1"/>
    <property type="molecule type" value="Genomic_DNA"/>
</dbReference>
<evidence type="ECO:0000313" key="2">
    <source>
        <dbReference type="EMBL" id="KAG7371107.1"/>
    </source>
</evidence>
<evidence type="ECO:0000256" key="1">
    <source>
        <dbReference type="SAM" id="MobiDB-lite"/>
    </source>
</evidence>
<feature type="compositionally biased region" description="Polar residues" evidence="1">
    <location>
        <begin position="102"/>
        <end position="111"/>
    </location>
</feature>
<feature type="region of interest" description="Disordered" evidence="1">
    <location>
        <begin position="1"/>
        <end position="80"/>
    </location>
</feature>
<dbReference type="Proteomes" id="UP000693970">
    <property type="component" value="Unassembled WGS sequence"/>
</dbReference>
<protein>
    <submittedName>
        <fullName evidence="2">Uncharacterized protein</fullName>
    </submittedName>
</protein>
<accession>A0A9K3LZM5</accession>
<name>A0A9K3LZM5_9STRA</name>
<comment type="caution">
    <text evidence="2">The sequence shown here is derived from an EMBL/GenBank/DDBJ whole genome shotgun (WGS) entry which is preliminary data.</text>
</comment>
<keyword evidence="3" id="KW-1185">Reference proteome</keyword>
<feature type="compositionally biased region" description="Polar residues" evidence="1">
    <location>
        <begin position="41"/>
        <end position="50"/>
    </location>
</feature>
<dbReference type="OrthoDB" id="53628at2759"/>
<reference evidence="2" key="2">
    <citation type="submission" date="2021-04" db="EMBL/GenBank/DDBJ databases">
        <authorList>
            <person name="Podell S."/>
        </authorList>
    </citation>
    <scope>NUCLEOTIDE SEQUENCE</scope>
    <source>
        <strain evidence="2">Hildebrandi</strain>
    </source>
</reference>
<evidence type="ECO:0000313" key="3">
    <source>
        <dbReference type="Proteomes" id="UP000693970"/>
    </source>
</evidence>
<proteinExistence type="predicted"/>
<feature type="compositionally biased region" description="Low complexity" evidence="1">
    <location>
        <begin position="25"/>
        <end position="40"/>
    </location>
</feature>